<dbReference type="InterPro" id="IPR011257">
    <property type="entry name" value="DNA_glycosylase"/>
</dbReference>
<dbReference type="RefSeq" id="WP_064781197.1">
    <property type="nucleotide sequence ID" value="NZ_BAAAEQ010000003.1"/>
</dbReference>
<dbReference type="PANTHER" id="PTHR30037">
    <property type="entry name" value="DNA-3-METHYLADENINE GLYCOSYLASE 1"/>
    <property type="match status" value="1"/>
</dbReference>
<dbReference type="Proteomes" id="UP000556869">
    <property type="component" value="Unassembled WGS sequence"/>
</dbReference>
<evidence type="ECO:0000313" key="2">
    <source>
        <dbReference type="Proteomes" id="UP000556869"/>
    </source>
</evidence>
<dbReference type="InterPro" id="IPR005019">
    <property type="entry name" value="Adenine_glyco"/>
</dbReference>
<sequence>MQNQDHLRHQHHPRCGWALSHADKPFYVDYHDTEWGVPVHDDRHFFEMLILEGAQAGLSWLTILARRDTYRAAYDNFDVNKVAAYDAAKQEALLADPGIIRNKLKVAASIQNAQTFIAIQKEFGSFDSYIWSFVGGMPVINHWKKMSDVPVSTDLSDKISKDLKKRGMKFVGTTIIYSFLQATGIVMDHTKDCYRYAELS</sequence>
<comment type="caution">
    <text evidence="1">The sequence shown here is derived from an EMBL/GenBank/DDBJ whole genome shotgun (WGS) entry which is preliminary data.</text>
</comment>
<evidence type="ECO:0000313" key="1">
    <source>
        <dbReference type="EMBL" id="NJB76535.1"/>
    </source>
</evidence>
<proteinExistence type="predicted"/>
<keyword evidence="1" id="KW-0378">Hydrolase</keyword>
<dbReference type="EMBL" id="JAATJD010000003">
    <property type="protein sequence ID" value="NJB76535.1"/>
    <property type="molecule type" value="Genomic_DNA"/>
</dbReference>
<dbReference type="GO" id="GO:0008725">
    <property type="term" value="F:DNA-3-methyladenine glycosylase activity"/>
    <property type="evidence" value="ECO:0007669"/>
    <property type="project" value="UniProtKB-EC"/>
</dbReference>
<name>A0ABX0X4D6_9PROT</name>
<dbReference type="InterPro" id="IPR052891">
    <property type="entry name" value="DNA-3mA_glycosylase"/>
</dbReference>
<reference evidence="1 2" key="1">
    <citation type="submission" date="2020-03" db="EMBL/GenBank/DDBJ databases">
        <title>Genomic Encyclopedia of Type Strains, Phase IV (KMG-IV): sequencing the most valuable type-strain genomes for metagenomic binning, comparative biology and taxonomic classification.</title>
        <authorList>
            <person name="Goeker M."/>
        </authorList>
    </citation>
    <scope>NUCLEOTIDE SEQUENCE [LARGE SCALE GENOMIC DNA]</scope>
    <source>
        <strain evidence="1 2">DSM 18888</strain>
    </source>
</reference>
<dbReference type="EC" id="3.2.2.20" evidence="1"/>
<dbReference type="Pfam" id="PF03352">
    <property type="entry name" value="Adenine_glyco"/>
    <property type="match status" value="1"/>
</dbReference>
<protein>
    <submittedName>
        <fullName evidence="1">DNA-3-methyladenine glycosylase I</fullName>
        <ecNumber evidence="1">3.2.2.20</ecNumber>
    </submittedName>
</protein>
<dbReference type="PANTHER" id="PTHR30037:SF4">
    <property type="entry name" value="DNA-3-METHYLADENINE GLYCOSYLASE I"/>
    <property type="match status" value="1"/>
</dbReference>
<organism evidence="1 2">
    <name type="scientific">Thalassospira tepidiphila</name>
    <dbReference type="NCBI Taxonomy" id="393657"/>
    <lineage>
        <taxon>Bacteria</taxon>
        <taxon>Pseudomonadati</taxon>
        <taxon>Pseudomonadota</taxon>
        <taxon>Alphaproteobacteria</taxon>
        <taxon>Rhodospirillales</taxon>
        <taxon>Thalassospiraceae</taxon>
        <taxon>Thalassospira</taxon>
    </lineage>
</organism>
<accession>A0ABX0X4D6</accession>
<dbReference type="SUPFAM" id="SSF48150">
    <property type="entry name" value="DNA-glycosylase"/>
    <property type="match status" value="1"/>
</dbReference>
<gene>
    <name evidence="1" type="ORF">GGR96_003657</name>
</gene>
<dbReference type="Gene3D" id="1.10.340.30">
    <property type="entry name" value="Hypothetical protein, domain 2"/>
    <property type="match status" value="1"/>
</dbReference>
<keyword evidence="2" id="KW-1185">Reference proteome</keyword>
<keyword evidence="1" id="KW-0326">Glycosidase</keyword>